<name>A0AA43TK63_9GAMM</name>
<gene>
    <name evidence="2" type="ORF">PSU93_00875</name>
</gene>
<dbReference type="Proteomes" id="UP001160519">
    <property type="component" value="Unassembled WGS sequence"/>
</dbReference>
<dbReference type="InterPro" id="IPR018739">
    <property type="entry name" value="DUF2281"/>
</dbReference>
<protein>
    <submittedName>
        <fullName evidence="2">DUF2281 domain-containing protein</fullName>
    </submittedName>
</protein>
<organism evidence="2 3">
    <name type="scientific">Candidatus Methylobacter titanis</name>
    <dbReference type="NCBI Taxonomy" id="3053457"/>
    <lineage>
        <taxon>Bacteria</taxon>
        <taxon>Pseudomonadati</taxon>
        <taxon>Pseudomonadota</taxon>
        <taxon>Gammaproteobacteria</taxon>
        <taxon>Methylococcales</taxon>
        <taxon>Methylococcaceae</taxon>
        <taxon>Methylobacter</taxon>
    </lineage>
</organism>
<sequence length="69" mass="7949">MNLSEKILITVTSLPESKQAEVLDFVEYLKLKTEKEENSHWTDFSISSAMRGMENEDSNYSVADLKETF</sequence>
<keyword evidence="3" id="KW-1185">Reference proteome</keyword>
<feature type="domain" description="DUF2281" evidence="1">
    <location>
        <begin position="9"/>
        <end position="53"/>
    </location>
</feature>
<dbReference type="EMBL" id="JAQSDF010000001">
    <property type="protein sequence ID" value="MDI1229687.1"/>
    <property type="molecule type" value="Genomic_DNA"/>
</dbReference>
<comment type="caution">
    <text evidence="2">The sequence shown here is derived from an EMBL/GenBank/DDBJ whole genome shotgun (WGS) entry which is preliminary data.</text>
</comment>
<evidence type="ECO:0000313" key="3">
    <source>
        <dbReference type="Proteomes" id="UP001160519"/>
    </source>
</evidence>
<proteinExistence type="predicted"/>
<evidence type="ECO:0000259" key="1">
    <source>
        <dbReference type="Pfam" id="PF10047"/>
    </source>
</evidence>
<evidence type="ECO:0000313" key="2">
    <source>
        <dbReference type="EMBL" id="MDI1229687.1"/>
    </source>
</evidence>
<dbReference type="AlphaFoldDB" id="A0AA43TK63"/>
<dbReference type="Pfam" id="PF10047">
    <property type="entry name" value="DUF2281"/>
    <property type="match status" value="1"/>
</dbReference>
<accession>A0AA43TK63</accession>
<reference evidence="2" key="1">
    <citation type="submission" date="2023-01" db="EMBL/GenBank/DDBJ databases">
        <title>Biogeochemical cycle of methane in antarctic sediments.</title>
        <authorList>
            <person name="Roldan D.M."/>
            <person name="Menes R.J."/>
        </authorList>
    </citation>
    <scope>NUCLEOTIDE SEQUENCE [LARGE SCALE GENOMIC DNA]</scope>
    <source>
        <strain evidence="2">K-2018 MAG008</strain>
    </source>
</reference>